<dbReference type="RefSeq" id="WP_212516191.1">
    <property type="nucleotide sequence ID" value="NZ_JAGSOH010000003.1"/>
</dbReference>
<evidence type="ECO:0000256" key="4">
    <source>
        <dbReference type="ARBA" id="ARBA00023136"/>
    </source>
</evidence>
<feature type="transmembrane region" description="Helical" evidence="5">
    <location>
        <begin position="92"/>
        <end position="110"/>
    </location>
</feature>
<organism evidence="7 8">
    <name type="scientific">Actinospica acidithermotolerans</name>
    <dbReference type="NCBI Taxonomy" id="2828514"/>
    <lineage>
        <taxon>Bacteria</taxon>
        <taxon>Bacillati</taxon>
        <taxon>Actinomycetota</taxon>
        <taxon>Actinomycetes</taxon>
        <taxon>Catenulisporales</taxon>
        <taxon>Actinospicaceae</taxon>
        <taxon>Actinospica</taxon>
    </lineage>
</organism>
<evidence type="ECO:0000313" key="8">
    <source>
        <dbReference type="Proteomes" id="UP000676325"/>
    </source>
</evidence>
<feature type="transmembrane region" description="Helical" evidence="5">
    <location>
        <begin position="356"/>
        <end position="374"/>
    </location>
</feature>
<feature type="transmembrane region" description="Helical" evidence="5">
    <location>
        <begin position="395"/>
        <end position="417"/>
    </location>
</feature>
<evidence type="ECO:0000259" key="6">
    <source>
        <dbReference type="PROSITE" id="PS50850"/>
    </source>
</evidence>
<comment type="subcellular location">
    <subcellularLocation>
        <location evidence="1">Cell membrane</location>
        <topology evidence="1">Multi-pass membrane protein</topology>
    </subcellularLocation>
</comment>
<sequence>MPNSTTAGIAHALDEAPLSRFHRRAVLTSGMGFFTDAYDLFIVGAASTLIAAQWHLSTAQTGLINSISLLAAFLGAFFFGRVADLAGRKRTYGLLAILMVFGALASAFAPNLAWLLVFRFILGIGVGGDYPVSAVLMTEYANRSNRGRLVGMVFSMQALGTIAGYAAGLALLAGGVDHALVWRLLLGFGAIPAACVIYLRHKMPESPRYTAAVRGDAAAAAAHLNAYTDGQVRANGSNPAPAPAAKPGLATLLTNRRHLLTLLGTAGSWFVFDYAYYGNSVSAPLIVKSVLGAGTHTLTQTLALNLIVFTVAAVPGYYLAVVYMDRIGHRRLQLIGFACMGLAFLLIGVIPGITTMVLPFLILFGISYFFAEFGPNTTTFVMGAETFPTAIRSTAHGIASGFAKVGAFIGVFLFPVIQRDLGTAGALKLSAGFSVLGILLTLLIPETAGRSLDEIAAEHDADVITAAEKITEESADREQIGF</sequence>
<keyword evidence="3 5" id="KW-1133">Transmembrane helix</keyword>
<feature type="transmembrane region" description="Helical" evidence="5">
    <location>
        <begin position="62"/>
        <end position="80"/>
    </location>
</feature>
<dbReference type="PANTHER" id="PTHR24064">
    <property type="entry name" value="SOLUTE CARRIER FAMILY 22 MEMBER"/>
    <property type="match status" value="1"/>
</dbReference>
<feature type="transmembrane region" description="Helical" evidence="5">
    <location>
        <begin position="180"/>
        <end position="199"/>
    </location>
</feature>
<gene>
    <name evidence="7" type="ORF">KDK95_01835</name>
</gene>
<feature type="domain" description="Major facilitator superfamily (MFS) profile" evidence="6">
    <location>
        <begin position="25"/>
        <end position="449"/>
    </location>
</feature>
<evidence type="ECO:0000256" key="1">
    <source>
        <dbReference type="ARBA" id="ARBA00004651"/>
    </source>
</evidence>
<comment type="caution">
    <text evidence="7">The sequence shown here is derived from an EMBL/GenBank/DDBJ whole genome shotgun (WGS) entry which is preliminary data.</text>
</comment>
<dbReference type="EMBL" id="JAGSOH010000003">
    <property type="protein sequence ID" value="MBR7825029.1"/>
    <property type="molecule type" value="Genomic_DNA"/>
</dbReference>
<dbReference type="InterPro" id="IPR036259">
    <property type="entry name" value="MFS_trans_sf"/>
</dbReference>
<keyword evidence="8" id="KW-1185">Reference proteome</keyword>
<dbReference type="InterPro" id="IPR005829">
    <property type="entry name" value="Sugar_transporter_CS"/>
</dbReference>
<evidence type="ECO:0000256" key="2">
    <source>
        <dbReference type="ARBA" id="ARBA00022692"/>
    </source>
</evidence>
<dbReference type="Pfam" id="PF00083">
    <property type="entry name" value="Sugar_tr"/>
    <property type="match status" value="1"/>
</dbReference>
<dbReference type="GO" id="GO:0022857">
    <property type="term" value="F:transmembrane transporter activity"/>
    <property type="evidence" value="ECO:0007669"/>
    <property type="project" value="InterPro"/>
</dbReference>
<feature type="transmembrane region" description="Helical" evidence="5">
    <location>
        <begin position="37"/>
        <end position="56"/>
    </location>
</feature>
<feature type="transmembrane region" description="Helical" evidence="5">
    <location>
        <begin position="332"/>
        <end position="350"/>
    </location>
</feature>
<name>A0A941IFG9_9ACTN</name>
<dbReference type="InterPro" id="IPR020846">
    <property type="entry name" value="MFS_dom"/>
</dbReference>
<feature type="transmembrane region" description="Helical" evidence="5">
    <location>
        <begin position="297"/>
        <end position="320"/>
    </location>
</feature>
<protein>
    <submittedName>
        <fullName evidence="7">MFS transporter</fullName>
    </submittedName>
</protein>
<proteinExistence type="predicted"/>
<dbReference type="AlphaFoldDB" id="A0A941IFG9"/>
<evidence type="ECO:0000313" key="7">
    <source>
        <dbReference type="EMBL" id="MBR7825029.1"/>
    </source>
</evidence>
<keyword evidence="2 5" id="KW-0812">Transmembrane</keyword>
<accession>A0A941IFG9</accession>
<dbReference type="PROSITE" id="PS50850">
    <property type="entry name" value="MFS"/>
    <property type="match status" value="1"/>
</dbReference>
<dbReference type="InterPro" id="IPR005828">
    <property type="entry name" value="MFS_sugar_transport-like"/>
</dbReference>
<dbReference type="Proteomes" id="UP000676325">
    <property type="component" value="Unassembled WGS sequence"/>
</dbReference>
<feature type="transmembrane region" description="Helical" evidence="5">
    <location>
        <begin position="149"/>
        <end position="174"/>
    </location>
</feature>
<keyword evidence="4 5" id="KW-0472">Membrane</keyword>
<dbReference type="PROSITE" id="PS00217">
    <property type="entry name" value="SUGAR_TRANSPORT_2"/>
    <property type="match status" value="1"/>
</dbReference>
<feature type="transmembrane region" description="Helical" evidence="5">
    <location>
        <begin position="259"/>
        <end position="277"/>
    </location>
</feature>
<dbReference type="SUPFAM" id="SSF103473">
    <property type="entry name" value="MFS general substrate transporter"/>
    <property type="match status" value="1"/>
</dbReference>
<feature type="transmembrane region" description="Helical" evidence="5">
    <location>
        <begin position="116"/>
        <end position="137"/>
    </location>
</feature>
<reference evidence="7" key="1">
    <citation type="submission" date="2021-04" db="EMBL/GenBank/DDBJ databases">
        <title>Genome based classification of Actinospica acidithermotolerans sp. nov., an actinobacterium isolated from an Indonesian hot spring.</title>
        <authorList>
            <person name="Kusuma A.B."/>
            <person name="Putra K.E."/>
            <person name="Nafisah S."/>
            <person name="Loh J."/>
            <person name="Nouioui I."/>
            <person name="Goodfellow M."/>
        </authorList>
    </citation>
    <scope>NUCLEOTIDE SEQUENCE</scope>
    <source>
        <strain evidence="7">MGRD01-02</strain>
    </source>
</reference>
<evidence type="ECO:0000256" key="5">
    <source>
        <dbReference type="SAM" id="Phobius"/>
    </source>
</evidence>
<evidence type="ECO:0000256" key="3">
    <source>
        <dbReference type="ARBA" id="ARBA00022989"/>
    </source>
</evidence>
<feature type="transmembrane region" description="Helical" evidence="5">
    <location>
        <begin position="423"/>
        <end position="444"/>
    </location>
</feature>
<dbReference type="Gene3D" id="1.20.1250.20">
    <property type="entry name" value="MFS general substrate transporter like domains"/>
    <property type="match status" value="1"/>
</dbReference>
<dbReference type="GO" id="GO:0005886">
    <property type="term" value="C:plasma membrane"/>
    <property type="evidence" value="ECO:0007669"/>
    <property type="project" value="UniProtKB-SubCell"/>
</dbReference>